<dbReference type="Proteomes" id="UP001141806">
    <property type="component" value="Unassembled WGS sequence"/>
</dbReference>
<gene>
    <name evidence="1" type="ORF">NE237_011004</name>
</gene>
<comment type="caution">
    <text evidence="1">The sequence shown here is derived from an EMBL/GenBank/DDBJ whole genome shotgun (WGS) entry which is preliminary data.</text>
</comment>
<dbReference type="AlphaFoldDB" id="A0A9Q0L0S6"/>
<evidence type="ECO:0000313" key="1">
    <source>
        <dbReference type="EMBL" id="KAJ4980224.1"/>
    </source>
</evidence>
<keyword evidence="2" id="KW-1185">Reference proteome</keyword>
<reference evidence="1" key="1">
    <citation type="journal article" date="2023" name="Plant J.">
        <title>The genome of the king protea, Protea cynaroides.</title>
        <authorList>
            <person name="Chang J."/>
            <person name="Duong T.A."/>
            <person name="Schoeman C."/>
            <person name="Ma X."/>
            <person name="Roodt D."/>
            <person name="Barker N."/>
            <person name="Li Z."/>
            <person name="Van de Peer Y."/>
            <person name="Mizrachi E."/>
        </authorList>
    </citation>
    <scope>NUCLEOTIDE SEQUENCE</scope>
    <source>
        <tissue evidence="1">Young leaves</tissue>
    </source>
</reference>
<proteinExistence type="predicted"/>
<evidence type="ECO:0000313" key="2">
    <source>
        <dbReference type="Proteomes" id="UP001141806"/>
    </source>
</evidence>
<protein>
    <submittedName>
        <fullName evidence="1">Uncharacterized protein</fullName>
    </submittedName>
</protein>
<organism evidence="1 2">
    <name type="scientific">Protea cynaroides</name>
    <dbReference type="NCBI Taxonomy" id="273540"/>
    <lineage>
        <taxon>Eukaryota</taxon>
        <taxon>Viridiplantae</taxon>
        <taxon>Streptophyta</taxon>
        <taxon>Embryophyta</taxon>
        <taxon>Tracheophyta</taxon>
        <taxon>Spermatophyta</taxon>
        <taxon>Magnoliopsida</taxon>
        <taxon>Proteales</taxon>
        <taxon>Proteaceae</taxon>
        <taxon>Protea</taxon>
    </lineage>
</organism>
<dbReference type="EMBL" id="JAMYWD010000002">
    <property type="protein sequence ID" value="KAJ4980224.1"/>
    <property type="molecule type" value="Genomic_DNA"/>
</dbReference>
<sequence length="311" mass="35533">MFCAFLVKLQAAQNYLFPSRFLTSRLMTSSVEVIIHRSEHCLVKGEYRMGDPISLIYHFERNADPDRYGYINIVYDAYTTALKKIPEGKTTKFSVKVLLPDGMQEIELKSDNDVMHMFTAYENERQPIQCFVTCQRAPVRGKNTQPTERAGVQGIHMDAREDEGSLQVQTRSQRCEQGPSSSQICRSDVFINHKEQIRTCKKKRVNIGGGSHTMRMLGPFEGSKYPTGKLVSVIHDRPGFVEPRPDSKPEESRVPVQITSCLQMEAIKIMNTLLVGLNYVTRSLIYDLVFLFEGKIELAKENNRVKKTQKE</sequence>
<accession>A0A9Q0L0S6</accession>
<name>A0A9Q0L0S6_9MAGN</name>